<keyword evidence="2" id="KW-1185">Reference proteome</keyword>
<sequence>MTGFDIAGRGRARAGPALSYRSAGYAPKSEGNATPDRLGFRIFGSEGAAEGGGGRRRHAVVFCFIKPPP</sequence>
<accession>A0A4C1VNM9</accession>
<proteinExistence type="predicted"/>
<dbReference type="AlphaFoldDB" id="A0A4C1VNM9"/>
<reference evidence="1 2" key="1">
    <citation type="journal article" date="2019" name="Commun. Biol.">
        <title>The bagworm genome reveals a unique fibroin gene that provides high tensile strength.</title>
        <authorList>
            <person name="Kono N."/>
            <person name="Nakamura H."/>
            <person name="Ohtoshi R."/>
            <person name="Tomita M."/>
            <person name="Numata K."/>
            <person name="Arakawa K."/>
        </authorList>
    </citation>
    <scope>NUCLEOTIDE SEQUENCE [LARGE SCALE GENOMIC DNA]</scope>
</reference>
<dbReference type="EMBL" id="BGZK01000370">
    <property type="protein sequence ID" value="GBP39759.1"/>
    <property type="molecule type" value="Genomic_DNA"/>
</dbReference>
<protein>
    <submittedName>
        <fullName evidence="1">Uncharacterized protein</fullName>
    </submittedName>
</protein>
<name>A0A4C1VNM9_EUMVA</name>
<organism evidence="1 2">
    <name type="scientific">Eumeta variegata</name>
    <name type="common">Bagworm moth</name>
    <name type="synonym">Eumeta japonica</name>
    <dbReference type="NCBI Taxonomy" id="151549"/>
    <lineage>
        <taxon>Eukaryota</taxon>
        <taxon>Metazoa</taxon>
        <taxon>Ecdysozoa</taxon>
        <taxon>Arthropoda</taxon>
        <taxon>Hexapoda</taxon>
        <taxon>Insecta</taxon>
        <taxon>Pterygota</taxon>
        <taxon>Neoptera</taxon>
        <taxon>Endopterygota</taxon>
        <taxon>Lepidoptera</taxon>
        <taxon>Glossata</taxon>
        <taxon>Ditrysia</taxon>
        <taxon>Tineoidea</taxon>
        <taxon>Psychidae</taxon>
        <taxon>Oiketicinae</taxon>
        <taxon>Eumeta</taxon>
    </lineage>
</organism>
<comment type="caution">
    <text evidence="1">The sequence shown here is derived from an EMBL/GenBank/DDBJ whole genome shotgun (WGS) entry which is preliminary data.</text>
</comment>
<evidence type="ECO:0000313" key="2">
    <source>
        <dbReference type="Proteomes" id="UP000299102"/>
    </source>
</evidence>
<dbReference type="Proteomes" id="UP000299102">
    <property type="component" value="Unassembled WGS sequence"/>
</dbReference>
<gene>
    <name evidence="1" type="ORF">EVAR_23085_1</name>
</gene>
<evidence type="ECO:0000313" key="1">
    <source>
        <dbReference type="EMBL" id="GBP39759.1"/>
    </source>
</evidence>